<evidence type="ECO:0000256" key="1">
    <source>
        <dbReference type="SAM" id="MobiDB-lite"/>
    </source>
</evidence>
<organism evidence="2 3">
    <name type="scientific">Heliomicrobium gestii</name>
    <name type="common">Heliobacterium gestii</name>
    <dbReference type="NCBI Taxonomy" id="2699"/>
    <lineage>
        <taxon>Bacteria</taxon>
        <taxon>Bacillati</taxon>
        <taxon>Bacillota</taxon>
        <taxon>Clostridia</taxon>
        <taxon>Eubacteriales</taxon>
        <taxon>Heliobacteriaceae</taxon>
        <taxon>Heliomicrobium</taxon>
    </lineage>
</organism>
<feature type="region of interest" description="Disordered" evidence="1">
    <location>
        <begin position="51"/>
        <end position="73"/>
    </location>
</feature>
<evidence type="ECO:0000313" key="2">
    <source>
        <dbReference type="EMBL" id="MZP42833.1"/>
    </source>
</evidence>
<dbReference type="EMBL" id="WXEX01000005">
    <property type="protein sequence ID" value="MZP42833.1"/>
    <property type="molecule type" value="Genomic_DNA"/>
</dbReference>
<evidence type="ECO:0000313" key="3">
    <source>
        <dbReference type="Proteomes" id="UP000471031"/>
    </source>
</evidence>
<dbReference type="Proteomes" id="UP000471031">
    <property type="component" value="Unassembled WGS sequence"/>
</dbReference>
<proteinExistence type="predicted"/>
<dbReference type="RefSeq" id="WP_207708920.1">
    <property type="nucleotide sequence ID" value="NZ_WXEX01000005.1"/>
</dbReference>
<sequence>MEAREKTRVIPARMQVLSGRYEALEEPLVFSVSGERDQPAILTIPLEAEPDGAVSKADDDGAGNPGCLGSPSQIPTVQAEYRGSTWRFERDRVCVDLTIALSILTRTRRGRYSLIPVNHRCRWERPWRDLLADREIVAEPALWNGHVRVGPIRCHVQGWQRRGGDLAIRLFAVGPLSLKLYECREVGLGASMV</sequence>
<gene>
    <name evidence="2" type="ORF">GTO89_07245</name>
</gene>
<accession>A0A845LH91</accession>
<keyword evidence="3" id="KW-1185">Reference proteome</keyword>
<comment type="caution">
    <text evidence="2">The sequence shown here is derived from an EMBL/GenBank/DDBJ whole genome shotgun (WGS) entry which is preliminary data.</text>
</comment>
<dbReference type="AlphaFoldDB" id="A0A845LH91"/>
<reference evidence="2 3" key="1">
    <citation type="submission" date="2020-01" db="EMBL/GenBank/DDBJ databases">
        <title>Whole genome sequence of Heliobacterium gestii DSM 11169.</title>
        <authorList>
            <person name="Kyndt J.A."/>
            <person name="Meyer T.E."/>
        </authorList>
    </citation>
    <scope>NUCLEOTIDE SEQUENCE [LARGE SCALE GENOMIC DNA]</scope>
    <source>
        <strain evidence="2 3">DSM 11169</strain>
    </source>
</reference>
<name>A0A845LH91_HELGE</name>
<protein>
    <submittedName>
        <fullName evidence="2">Uncharacterized protein</fullName>
    </submittedName>
</protein>